<accession>A0A833RJ59</accession>
<feature type="chain" id="PRO_5032443518" evidence="1">
    <location>
        <begin position="29"/>
        <end position="598"/>
    </location>
</feature>
<gene>
    <name evidence="2" type="ORF">FCM35_KLT20376</name>
</gene>
<keyword evidence="1" id="KW-0732">Signal</keyword>
<dbReference type="Proteomes" id="UP000623129">
    <property type="component" value="Unassembled WGS sequence"/>
</dbReference>
<dbReference type="PROSITE" id="PS51257">
    <property type="entry name" value="PROKAR_LIPOPROTEIN"/>
    <property type="match status" value="1"/>
</dbReference>
<comment type="caution">
    <text evidence="2">The sequence shown here is derived from an EMBL/GenBank/DDBJ whole genome shotgun (WGS) entry which is preliminary data.</text>
</comment>
<proteinExistence type="predicted"/>
<dbReference type="EMBL" id="SWLB01000008">
    <property type="protein sequence ID" value="KAF3335869.1"/>
    <property type="molecule type" value="Genomic_DNA"/>
</dbReference>
<reference evidence="2" key="1">
    <citation type="submission" date="2020-01" db="EMBL/GenBank/DDBJ databases">
        <title>Genome sequence of Kobresia littledalei, the first chromosome-level genome in the family Cyperaceae.</title>
        <authorList>
            <person name="Qu G."/>
        </authorList>
    </citation>
    <scope>NUCLEOTIDE SEQUENCE</scope>
    <source>
        <strain evidence="2">C.B.Clarke</strain>
        <tissue evidence="2">Leaf</tissue>
    </source>
</reference>
<dbReference type="PANTHER" id="PTHR33604">
    <property type="entry name" value="OSJNBA0004B13.7 PROTEIN"/>
    <property type="match status" value="1"/>
</dbReference>
<evidence type="ECO:0000313" key="2">
    <source>
        <dbReference type="EMBL" id="KAF3335869.1"/>
    </source>
</evidence>
<organism evidence="2 3">
    <name type="scientific">Carex littledalei</name>
    <dbReference type="NCBI Taxonomy" id="544730"/>
    <lineage>
        <taxon>Eukaryota</taxon>
        <taxon>Viridiplantae</taxon>
        <taxon>Streptophyta</taxon>
        <taxon>Embryophyta</taxon>
        <taxon>Tracheophyta</taxon>
        <taxon>Spermatophyta</taxon>
        <taxon>Magnoliopsida</taxon>
        <taxon>Liliopsida</taxon>
        <taxon>Poales</taxon>
        <taxon>Cyperaceae</taxon>
        <taxon>Cyperoideae</taxon>
        <taxon>Cariceae</taxon>
        <taxon>Carex</taxon>
        <taxon>Carex subgen. Euthyceras</taxon>
    </lineage>
</organism>
<evidence type="ECO:0000256" key="1">
    <source>
        <dbReference type="SAM" id="SignalP"/>
    </source>
</evidence>
<sequence length="598" mass="69311">MHPKRLFLLLSLLSFAAILLYSCHYNSSLPHSPSNTNSNPNPSKFKFVIKVLAYNRLAPLKRCLHSLSRAEYGSDGVDLHIHLDHFKQPESKNLSVIHEKVESDQQILGFLDGFRWPNGEKQIIYNSENRGLQAQWIEAWWPQSDDEFAFVVEDDLELSPLFYKFLKKAITTYYYDKSNYHPSIFGISLQRPRFVAGKHGNKIELDTDTRLILYQMVGTWGQLLFPKPWKEFRLWYNDHKAKDIKPLLQGMVTTGWYKKMGERIWTPWFIKFIHSRGYFNIYTNFGRERALSVSHRDAGVNYGRNAGPDSVLIMQKPTDFELYEMKPLGTLRWYNFCFKEVFPGRIVNGLNQLENVLKIVQNDKTVTLVSLYGTRELLVRNLICHFENVGLRNYFFLGDDLELLSDLARRGHPVIYGNHLLYGEISGTDFAKQTVVKGNLIRRFLELGYNIWLMDGNMAPVTNALPELSDQSFEFLTRDDVELMFLRNSLNTRNVWNDLFVSKLAEKSSKSSEKENFVNLISKALEKSHLKMGTLDEWIVLVNLGKYNKDSTVKGRDTVVYWSGLSPVERELENVSLWLIDEDNSCNAVICQPPSKPK</sequence>
<dbReference type="Gene3D" id="3.90.550.10">
    <property type="entry name" value="Spore Coat Polysaccharide Biosynthesis Protein SpsA, Chain A"/>
    <property type="match status" value="1"/>
</dbReference>
<dbReference type="SUPFAM" id="SSF53448">
    <property type="entry name" value="Nucleotide-diphospho-sugar transferases"/>
    <property type="match status" value="1"/>
</dbReference>
<evidence type="ECO:0000313" key="3">
    <source>
        <dbReference type="Proteomes" id="UP000623129"/>
    </source>
</evidence>
<dbReference type="PANTHER" id="PTHR33604:SF3">
    <property type="entry name" value="OSJNBA0004B13.7 PROTEIN"/>
    <property type="match status" value="1"/>
</dbReference>
<dbReference type="OrthoDB" id="2020070at2759"/>
<keyword evidence="3" id="KW-1185">Reference proteome</keyword>
<name>A0A833RJ59_9POAL</name>
<protein>
    <submittedName>
        <fullName evidence="2">Uncharacterized protein</fullName>
    </submittedName>
</protein>
<dbReference type="AlphaFoldDB" id="A0A833RJ59"/>
<dbReference type="InterPro" id="IPR029044">
    <property type="entry name" value="Nucleotide-diphossugar_trans"/>
</dbReference>
<feature type="signal peptide" evidence="1">
    <location>
        <begin position="1"/>
        <end position="28"/>
    </location>
</feature>